<keyword evidence="2" id="KW-0813">Transport</keyword>
<dbReference type="PANTHER" id="PTHR13405">
    <property type="entry name" value="NUCLEAR PORE COMPLEX PROTEIN NUP133"/>
    <property type="match status" value="1"/>
</dbReference>
<evidence type="ECO:0000256" key="3">
    <source>
        <dbReference type="ARBA" id="ARBA00023242"/>
    </source>
</evidence>
<sequence length="1135" mass="131923">MEQLSFTANRFKTVLNTEEQEVDNQDDSQKHQQQQDFDDNQALSCCHLNRLPLLESTYYSINNQCEKLPELRKDESIVSFKAVTDSIAIIITSQRVLVFNFKTFEKRPYTFQFEYKVNIYNILPLVSIIPNILNPLKPDLVIIDPITGILHFFESIKLAPSLSILQNGLQDKITLYNAEFLSNIQLFQDNSLLITTSQKRIIHVTFKDQFNDIAINFKQIYNNRPLISFMLSKSYSVREYLNSNRIISIRTFDISPVSKNIIILESTGRVAFINHLKGSSTFTLEAKYDLNLILSNSNFHFLNFQFIDSKKTGVFLVIDHSTNLLKLLYFDMYDLKIDPILVLTANVPSIPDNEFINNPNMFLLNDENSLLVQSNNRLVVFNINLNQLSYPWTEVVILNDTLHIYSLIKLNSSADIIYISTNKGLISFKLKSYGKSSDTITYLKDHLIQYLNYSTSSSPIVFNLKETLLPITESDKRFAIDEVLNDLLMNKSKAIEQNLNTADNLSKKVQVIKKLVIYVSKNYSINEDEELKIKIINTCELFSLTEKFYELIIDRNLIKPIMLILDKEGFTLDQFCQNSPQNILLLISKYVEYAKSVGNEVQLRDLASLLSTLFIDAFIKLDDYIKQYLTGIGLSTVFIDHFDLISNINNVTGMVYNLNLSDNEMITKYGEILVQMSCFLYYATNEIIIYMESHRSTVAMDKILSNYKCLLETDKNKWIHSFIVLKKQNDIIPLVNKYRDYFCLSSLLESKRETIQTLYDIQEISDIEFTNLSTDIEIEFDNYFDQYGYPFAEALFSYYIKMNKLNILLTYFEKHSDLIDKFFESDINCYSFAWIHDIKNHRFNNVSNKMLNFVSTKSQNTIHNFKLQSSLAKLATLCSEDSTEVKQHQIDQYNCSLSLISLQEYMKAELTKLGLFLKNYDQDQLCNSEYIKSNNFNYFSDQIHNIFKKLINDVSLTITEIITLISLASFKVDKKFLFDDKNNQKAVEADKVEISDSYKGLESDEDMEEEDIPKTITEEFMINIYLKIFQFIESYSELRPSSGIVTPNSSAFYFESENQRRVWKKLLVRRLFVNPDWQRLSNHILAQADNENIKIETKTSSLIIYDNELKLIGILDPIALSDYEKENKLLTSKIL</sequence>
<evidence type="ECO:0000256" key="1">
    <source>
        <dbReference type="ARBA" id="ARBA00004123"/>
    </source>
</evidence>
<dbReference type="Proteomes" id="UP000697127">
    <property type="component" value="Unassembled WGS sequence"/>
</dbReference>
<dbReference type="GO" id="GO:0016973">
    <property type="term" value="P:poly(A)+ mRNA export from nucleus"/>
    <property type="evidence" value="ECO:0007669"/>
    <property type="project" value="TreeGrafter"/>
</dbReference>
<evidence type="ECO:0000313" key="5">
    <source>
        <dbReference type="Proteomes" id="UP000697127"/>
    </source>
</evidence>
<keyword evidence="3" id="KW-0539">Nucleus</keyword>
<reference evidence="4" key="1">
    <citation type="submission" date="2020-11" db="EMBL/GenBank/DDBJ databases">
        <title>Kefir isolates.</title>
        <authorList>
            <person name="Marcisauskas S."/>
            <person name="Kim Y."/>
            <person name="Blasche S."/>
        </authorList>
    </citation>
    <scope>NUCLEOTIDE SEQUENCE</scope>
    <source>
        <strain evidence="4">Olga-1</strain>
    </source>
</reference>
<accession>A0A9P7BFF8</accession>
<dbReference type="InterPro" id="IPR037624">
    <property type="entry name" value="Nup133-like"/>
</dbReference>
<comment type="caution">
    <text evidence="4">The sequence shown here is derived from an EMBL/GenBank/DDBJ whole genome shotgun (WGS) entry which is preliminary data.</text>
</comment>
<dbReference type="PANTHER" id="PTHR13405:SF11">
    <property type="entry name" value="NUCLEAR PORE COMPLEX PROTEIN NUP133"/>
    <property type="match status" value="1"/>
</dbReference>
<dbReference type="GO" id="GO:0006606">
    <property type="term" value="P:protein import into nucleus"/>
    <property type="evidence" value="ECO:0007669"/>
    <property type="project" value="TreeGrafter"/>
</dbReference>
<dbReference type="SUPFAM" id="SSF117289">
    <property type="entry name" value="Nucleoporin domain"/>
    <property type="match status" value="1"/>
</dbReference>
<proteinExistence type="predicted"/>
<dbReference type="EMBL" id="PUHW01000030">
    <property type="protein sequence ID" value="KAG0690497.1"/>
    <property type="molecule type" value="Genomic_DNA"/>
</dbReference>
<dbReference type="Gene3D" id="1.20.58.1380">
    <property type="match status" value="1"/>
</dbReference>
<protein>
    <submittedName>
        <fullName evidence="4">Uncharacterized protein</fullName>
    </submittedName>
</protein>
<name>A0A9P7BFF8_9ASCO</name>
<dbReference type="GO" id="GO:0017056">
    <property type="term" value="F:structural constituent of nuclear pore"/>
    <property type="evidence" value="ECO:0007669"/>
    <property type="project" value="InterPro"/>
</dbReference>
<comment type="subcellular location">
    <subcellularLocation>
        <location evidence="1">Nucleus</location>
    </subcellularLocation>
</comment>
<evidence type="ECO:0000313" key="4">
    <source>
        <dbReference type="EMBL" id="KAG0690497.1"/>
    </source>
</evidence>
<dbReference type="GO" id="GO:0031080">
    <property type="term" value="C:nuclear pore outer ring"/>
    <property type="evidence" value="ECO:0007669"/>
    <property type="project" value="TreeGrafter"/>
</dbReference>
<gene>
    <name evidence="4" type="ORF">C6P40_002742</name>
</gene>
<dbReference type="AlphaFoldDB" id="A0A9P7BFF8"/>
<dbReference type="OrthoDB" id="103454at2759"/>
<evidence type="ECO:0000256" key="2">
    <source>
        <dbReference type="ARBA" id="ARBA00022448"/>
    </source>
</evidence>
<organism evidence="4 5">
    <name type="scientific">Pichia californica</name>
    <dbReference type="NCBI Taxonomy" id="460514"/>
    <lineage>
        <taxon>Eukaryota</taxon>
        <taxon>Fungi</taxon>
        <taxon>Dikarya</taxon>
        <taxon>Ascomycota</taxon>
        <taxon>Saccharomycotina</taxon>
        <taxon>Pichiomycetes</taxon>
        <taxon>Pichiales</taxon>
        <taxon>Pichiaceae</taxon>
        <taxon>Pichia</taxon>
    </lineage>
</organism>
<keyword evidence="5" id="KW-1185">Reference proteome</keyword>
<dbReference type="GO" id="GO:0000972">
    <property type="term" value="P:transcription-dependent tethering of RNA polymerase II gene DNA at nuclear periphery"/>
    <property type="evidence" value="ECO:0007669"/>
    <property type="project" value="TreeGrafter"/>
</dbReference>